<dbReference type="STRING" id="639004.SAMN04488239_12159"/>
<dbReference type="RefSeq" id="WP_176828161.1">
    <property type="nucleotide sequence ID" value="NZ_FMZV01000021.1"/>
</dbReference>
<dbReference type="EMBL" id="FMZV01000021">
    <property type="protein sequence ID" value="SDE51740.1"/>
    <property type="molecule type" value="Genomic_DNA"/>
</dbReference>
<evidence type="ECO:0000313" key="2">
    <source>
        <dbReference type="Proteomes" id="UP000199628"/>
    </source>
</evidence>
<accession>A0A1G7DL02</accession>
<sequence length="47" mass="5009">MPVPTNTFKARLKTGETQVGLWIGLGYPRVSDILTSTASGLLGRVCC</sequence>
<dbReference type="AlphaFoldDB" id="A0A1G7DL02"/>
<proteinExistence type="predicted"/>
<dbReference type="Proteomes" id="UP000199628">
    <property type="component" value="Unassembled WGS sequence"/>
</dbReference>
<reference evidence="2" key="1">
    <citation type="submission" date="2016-10" db="EMBL/GenBank/DDBJ databases">
        <authorList>
            <person name="Varghese N."/>
            <person name="Submissions S."/>
        </authorList>
    </citation>
    <scope>NUCLEOTIDE SEQUENCE [LARGE SCALE GENOMIC DNA]</scope>
    <source>
        <strain evidence="2">CGMCC 1.9108</strain>
    </source>
</reference>
<name>A0A1G7DL02_9RHOB</name>
<evidence type="ECO:0000313" key="1">
    <source>
        <dbReference type="EMBL" id="SDE51740.1"/>
    </source>
</evidence>
<keyword evidence="2" id="KW-1185">Reference proteome</keyword>
<gene>
    <name evidence="1" type="ORF">SAMN04488239_12159</name>
</gene>
<organism evidence="1 2">
    <name type="scientific">Ruegeria marina</name>
    <dbReference type="NCBI Taxonomy" id="639004"/>
    <lineage>
        <taxon>Bacteria</taxon>
        <taxon>Pseudomonadati</taxon>
        <taxon>Pseudomonadota</taxon>
        <taxon>Alphaproteobacteria</taxon>
        <taxon>Rhodobacterales</taxon>
        <taxon>Roseobacteraceae</taxon>
        <taxon>Ruegeria</taxon>
    </lineage>
</organism>
<protein>
    <submittedName>
        <fullName evidence="1">4-hydroxy-2-oxoheptanedioate aldolase</fullName>
    </submittedName>
</protein>